<sequence length="188" mass="20542">MRTEIAKAAEVMFIERGFEATTIEDIASAAGMSPRSVFRYFAVKEEIVLGKFDGIMEERLAVLHERPAREPVWTSLHRMFGVLVGGTQAPGREQVAEEVHRMVFQTPALFAAYLQKLQYLQDAVVTELLSRAEQAGKPYAMDDPTPRAVTAAAFGCLMAAHHAWLASGAEASFADAVDRAMATVGPRA</sequence>
<keyword evidence="2 4" id="KW-0238">DNA-binding</keyword>
<dbReference type="OrthoDB" id="956698at2"/>
<evidence type="ECO:0000256" key="4">
    <source>
        <dbReference type="PROSITE-ProRule" id="PRU00335"/>
    </source>
</evidence>
<dbReference type="PANTHER" id="PTHR30055">
    <property type="entry name" value="HTH-TYPE TRANSCRIPTIONAL REGULATOR RUTR"/>
    <property type="match status" value="1"/>
</dbReference>
<dbReference type="Gene3D" id="1.10.10.60">
    <property type="entry name" value="Homeodomain-like"/>
    <property type="match status" value="1"/>
</dbReference>
<keyword evidence="1" id="KW-0805">Transcription regulation</keyword>
<dbReference type="InterPro" id="IPR050109">
    <property type="entry name" value="HTH-type_TetR-like_transc_reg"/>
</dbReference>
<dbReference type="InterPro" id="IPR041347">
    <property type="entry name" value="MftR_C"/>
</dbReference>
<dbReference type="RefSeq" id="WP_154756142.1">
    <property type="nucleotide sequence ID" value="NZ_WMBA01000008.1"/>
</dbReference>
<dbReference type="Gene3D" id="1.10.357.10">
    <property type="entry name" value="Tetracycline Repressor, domain 2"/>
    <property type="match status" value="1"/>
</dbReference>
<dbReference type="PANTHER" id="PTHR30055:SF234">
    <property type="entry name" value="HTH-TYPE TRANSCRIPTIONAL REGULATOR BETI"/>
    <property type="match status" value="1"/>
</dbReference>
<evidence type="ECO:0000313" key="6">
    <source>
        <dbReference type="EMBL" id="MTD53910.1"/>
    </source>
</evidence>
<evidence type="ECO:0000256" key="1">
    <source>
        <dbReference type="ARBA" id="ARBA00023015"/>
    </source>
</evidence>
<evidence type="ECO:0000256" key="2">
    <source>
        <dbReference type="ARBA" id="ARBA00023125"/>
    </source>
</evidence>
<dbReference type="PROSITE" id="PS50977">
    <property type="entry name" value="HTH_TETR_2"/>
    <property type="match status" value="1"/>
</dbReference>
<proteinExistence type="predicted"/>
<name>A0A6N7Z256_9PSEU</name>
<dbReference type="SUPFAM" id="SSF46689">
    <property type="entry name" value="Homeodomain-like"/>
    <property type="match status" value="1"/>
</dbReference>
<dbReference type="InterPro" id="IPR001647">
    <property type="entry name" value="HTH_TetR"/>
</dbReference>
<comment type="caution">
    <text evidence="6">The sequence shown here is derived from an EMBL/GenBank/DDBJ whole genome shotgun (WGS) entry which is preliminary data.</text>
</comment>
<dbReference type="Proteomes" id="UP000440096">
    <property type="component" value="Unassembled WGS sequence"/>
</dbReference>
<dbReference type="EMBL" id="WMBA01000008">
    <property type="protein sequence ID" value="MTD53910.1"/>
    <property type="molecule type" value="Genomic_DNA"/>
</dbReference>
<keyword evidence="3" id="KW-0804">Transcription</keyword>
<dbReference type="Pfam" id="PF17754">
    <property type="entry name" value="TetR_C_14"/>
    <property type="match status" value="1"/>
</dbReference>
<evidence type="ECO:0000313" key="7">
    <source>
        <dbReference type="Proteomes" id="UP000440096"/>
    </source>
</evidence>
<accession>A0A6N7Z256</accession>
<feature type="DNA-binding region" description="H-T-H motif" evidence="4">
    <location>
        <begin position="22"/>
        <end position="41"/>
    </location>
</feature>
<dbReference type="InterPro" id="IPR009057">
    <property type="entry name" value="Homeodomain-like_sf"/>
</dbReference>
<evidence type="ECO:0000256" key="3">
    <source>
        <dbReference type="ARBA" id="ARBA00023163"/>
    </source>
</evidence>
<dbReference type="AlphaFoldDB" id="A0A6N7Z256"/>
<feature type="domain" description="HTH tetR-type" evidence="5">
    <location>
        <begin position="1"/>
        <end position="59"/>
    </location>
</feature>
<evidence type="ECO:0000259" key="5">
    <source>
        <dbReference type="PROSITE" id="PS50977"/>
    </source>
</evidence>
<reference evidence="6 7" key="1">
    <citation type="submission" date="2019-11" db="EMBL/GenBank/DDBJ databases">
        <title>Draft genome of Amycolatopsis RM579.</title>
        <authorList>
            <person name="Duangmal K."/>
            <person name="Mingma R."/>
        </authorList>
    </citation>
    <scope>NUCLEOTIDE SEQUENCE [LARGE SCALE GENOMIC DNA]</scope>
    <source>
        <strain evidence="6 7">RM579</strain>
    </source>
</reference>
<dbReference type="GO" id="GO:0000976">
    <property type="term" value="F:transcription cis-regulatory region binding"/>
    <property type="evidence" value="ECO:0007669"/>
    <property type="project" value="TreeGrafter"/>
</dbReference>
<dbReference type="PRINTS" id="PR00455">
    <property type="entry name" value="HTHTETR"/>
</dbReference>
<dbReference type="Pfam" id="PF00440">
    <property type="entry name" value="TetR_N"/>
    <property type="match status" value="1"/>
</dbReference>
<protein>
    <submittedName>
        <fullName evidence="6">TetR family transcriptional regulator</fullName>
    </submittedName>
</protein>
<keyword evidence="7" id="KW-1185">Reference proteome</keyword>
<organism evidence="6 7">
    <name type="scientific">Amycolatopsis pithecellobii</name>
    <dbReference type="NCBI Taxonomy" id="664692"/>
    <lineage>
        <taxon>Bacteria</taxon>
        <taxon>Bacillati</taxon>
        <taxon>Actinomycetota</taxon>
        <taxon>Actinomycetes</taxon>
        <taxon>Pseudonocardiales</taxon>
        <taxon>Pseudonocardiaceae</taxon>
        <taxon>Amycolatopsis</taxon>
    </lineage>
</organism>
<gene>
    <name evidence="6" type="ORF">GKO32_07950</name>
</gene>
<dbReference type="GO" id="GO:0003700">
    <property type="term" value="F:DNA-binding transcription factor activity"/>
    <property type="evidence" value="ECO:0007669"/>
    <property type="project" value="TreeGrafter"/>
</dbReference>